<geneLocation type="plasmid" evidence="2">
    <name>pKP17_NDM1</name>
</geneLocation>
<dbReference type="InterPro" id="IPR011604">
    <property type="entry name" value="PDDEXK-like_dom_sf"/>
</dbReference>
<evidence type="ECO:0000313" key="2">
    <source>
        <dbReference type="EMBL" id="BBV27898.1"/>
    </source>
</evidence>
<dbReference type="RefSeq" id="WP_250542889.1">
    <property type="nucleotide sequence ID" value="NZ_CP031584.1"/>
</dbReference>
<sequence>MKIVNLSQREEDWLDWRRQGVTATDAAILLNRSPYKTRWRLWAEKTGYAREVDLSLNPLVRRG</sequence>
<dbReference type="Pfam" id="PF09588">
    <property type="entry name" value="YqaJ"/>
    <property type="match status" value="1"/>
</dbReference>
<protein>
    <recommendedName>
        <fullName evidence="1">YqaJ viral recombinase domain-containing protein</fullName>
    </recommendedName>
</protein>
<dbReference type="EMBL" id="LC521852">
    <property type="protein sequence ID" value="BBV27898.1"/>
    <property type="molecule type" value="Genomic_DNA"/>
</dbReference>
<dbReference type="SUPFAM" id="SSF52980">
    <property type="entry name" value="Restriction endonuclease-like"/>
    <property type="match status" value="1"/>
</dbReference>
<dbReference type="InterPro" id="IPR011335">
    <property type="entry name" value="Restrct_endonuc-II-like"/>
</dbReference>
<organism evidence="2">
    <name type="scientific">Klebsiella pneumoniae</name>
    <dbReference type="NCBI Taxonomy" id="573"/>
    <lineage>
        <taxon>Bacteria</taxon>
        <taxon>Pseudomonadati</taxon>
        <taxon>Pseudomonadota</taxon>
        <taxon>Gammaproteobacteria</taxon>
        <taxon>Enterobacterales</taxon>
        <taxon>Enterobacteriaceae</taxon>
        <taxon>Klebsiella/Raoultella group</taxon>
        <taxon>Klebsiella</taxon>
        <taxon>Klebsiella pneumoniae complex</taxon>
    </lineage>
</organism>
<evidence type="ECO:0000259" key="1">
    <source>
        <dbReference type="Pfam" id="PF09588"/>
    </source>
</evidence>
<feature type="domain" description="YqaJ viral recombinase" evidence="1">
    <location>
        <begin position="12"/>
        <end position="52"/>
    </location>
</feature>
<dbReference type="Gene3D" id="3.90.320.10">
    <property type="match status" value="1"/>
</dbReference>
<accession>A0A809T4K9</accession>
<name>A0A809T4K9_KLEPN</name>
<proteinExistence type="predicted"/>
<reference evidence="2" key="1">
    <citation type="submission" date="2020-01" db="EMBL/GenBank/DDBJ databases">
        <title>Genotype-dependent distribution of carbapenemase genes among Enterobacteriaceae in Thailand.</title>
        <authorList>
            <person name="Takeuchi D."/>
            <person name="Abe R."/>
            <person name="Sakamoto N."/>
            <person name="Sugawara Y."/>
            <person name="Akeda Y."/>
            <person name="Hamada S."/>
        </authorList>
    </citation>
    <scope>NUCLEOTIDE SEQUENCE</scope>
    <source>
        <strain evidence="2">KP17</strain>
        <plasmid evidence="2">pKP17_NDM1</plasmid>
    </source>
</reference>
<dbReference type="InterPro" id="IPR019080">
    <property type="entry name" value="YqaJ_viral_recombinase"/>
</dbReference>
<keyword evidence="2" id="KW-0614">Plasmid</keyword>
<dbReference type="AlphaFoldDB" id="A0A809T4K9"/>